<evidence type="ECO:0000313" key="2">
    <source>
        <dbReference type="EMBL" id="KAL2868973.1"/>
    </source>
</evidence>
<sequence length="213" mass="23516">MPIIRPATTNDLAQVRAINTHYILNTVLTFAQNPPPESAYIAKFGDITGRGLPYLVAVDETANFQDANDLVLGYTYLSPFRGNMLSYAPTVELSLFIHPDHQDKGLGSRLLGAILDAAREARHLGFELTHSTRVEGSKTQENGDGDENQVEKRTYAVDPDDGGSGARVKNILAVMAVNPEGLDGGEALRRWYIKRGFVERGRMQRIGFKKGNW</sequence>
<dbReference type="SUPFAM" id="SSF55729">
    <property type="entry name" value="Acyl-CoA N-acyltransferases (Nat)"/>
    <property type="match status" value="1"/>
</dbReference>
<comment type="caution">
    <text evidence="2">The sequence shown here is derived from an EMBL/GenBank/DDBJ whole genome shotgun (WGS) entry which is preliminary data.</text>
</comment>
<evidence type="ECO:0000313" key="3">
    <source>
        <dbReference type="Proteomes" id="UP001610432"/>
    </source>
</evidence>
<name>A0ABR4LWR0_9EURO</name>
<feature type="domain" description="N-acetyltransferase" evidence="1">
    <location>
        <begin position="2"/>
        <end position="213"/>
    </location>
</feature>
<dbReference type="PROSITE" id="PS51186">
    <property type="entry name" value="GNAT"/>
    <property type="match status" value="1"/>
</dbReference>
<gene>
    <name evidence="2" type="ORF">BJX67DRAFT_30923</name>
</gene>
<dbReference type="GeneID" id="98142192"/>
<dbReference type="Pfam" id="PF00583">
    <property type="entry name" value="Acetyltransf_1"/>
    <property type="match status" value="1"/>
</dbReference>
<protein>
    <submittedName>
        <fullName evidence="2">Acyl-CoA N-acyltransferase</fullName>
    </submittedName>
</protein>
<evidence type="ECO:0000259" key="1">
    <source>
        <dbReference type="PROSITE" id="PS51186"/>
    </source>
</evidence>
<dbReference type="EMBL" id="JBFXLQ010000011">
    <property type="protein sequence ID" value="KAL2868973.1"/>
    <property type="molecule type" value="Genomic_DNA"/>
</dbReference>
<proteinExistence type="predicted"/>
<dbReference type="InterPro" id="IPR016181">
    <property type="entry name" value="Acyl_CoA_acyltransferase"/>
</dbReference>
<keyword evidence="3" id="KW-1185">Reference proteome</keyword>
<dbReference type="InterPro" id="IPR000182">
    <property type="entry name" value="GNAT_dom"/>
</dbReference>
<organism evidence="2 3">
    <name type="scientific">Aspergillus lucknowensis</name>
    <dbReference type="NCBI Taxonomy" id="176173"/>
    <lineage>
        <taxon>Eukaryota</taxon>
        <taxon>Fungi</taxon>
        <taxon>Dikarya</taxon>
        <taxon>Ascomycota</taxon>
        <taxon>Pezizomycotina</taxon>
        <taxon>Eurotiomycetes</taxon>
        <taxon>Eurotiomycetidae</taxon>
        <taxon>Eurotiales</taxon>
        <taxon>Aspergillaceae</taxon>
        <taxon>Aspergillus</taxon>
        <taxon>Aspergillus subgen. Nidulantes</taxon>
    </lineage>
</organism>
<dbReference type="Proteomes" id="UP001610432">
    <property type="component" value="Unassembled WGS sequence"/>
</dbReference>
<dbReference type="CDD" id="cd04301">
    <property type="entry name" value="NAT_SF"/>
    <property type="match status" value="1"/>
</dbReference>
<dbReference type="RefSeq" id="XP_070887952.1">
    <property type="nucleotide sequence ID" value="XM_071027120.1"/>
</dbReference>
<reference evidence="2 3" key="1">
    <citation type="submission" date="2024-07" db="EMBL/GenBank/DDBJ databases">
        <title>Section-level genome sequencing and comparative genomics of Aspergillus sections Usti and Cavernicolus.</title>
        <authorList>
            <consortium name="Lawrence Berkeley National Laboratory"/>
            <person name="Nybo J.L."/>
            <person name="Vesth T.C."/>
            <person name="Theobald S."/>
            <person name="Frisvad J.C."/>
            <person name="Larsen T.O."/>
            <person name="Kjaerboelling I."/>
            <person name="Rothschild-Mancinelli K."/>
            <person name="Lyhne E.K."/>
            <person name="Kogle M.E."/>
            <person name="Barry K."/>
            <person name="Clum A."/>
            <person name="Na H."/>
            <person name="Ledsgaard L."/>
            <person name="Lin J."/>
            <person name="Lipzen A."/>
            <person name="Kuo A."/>
            <person name="Riley R."/>
            <person name="Mondo S."/>
            <person name="Labutti K."/>
            <person name="Haridas S."/>
            <person name="Pangalinan J."/>
            <person name="Salamov A.A."/>
            <person name="Simmons B.A."/>
            <person name="Magnuson J.K."/>
            <person name="Chen J."/>
            <person name="Drula E."/>
            <person name="Henrissat B."/>
            <person name="Wiebenga A."/>
            <person name="Lubbers R.J."/>
            <person name="Gomes A.C."/>
            <person name="Macurrencykelacurrency M.R."/>
            <person name="Stajich J."/>
            <person name="Grigoriev I.V."/>
            <person name="Mortensen U.H."/>
            <person name="De Vries R.P."/>
            <person name="Baker S.E."/>
            <person name="Andersen M.R."/>
        </authorList>
    </citation>
    <scope>NUCLEOTIDE SEQUENCE [LARGE SCALE GENOMIC DNA]</scope>
    <source>
        <strain evidence="2 3">CBS 449.75</strain>
    </source>
</reference>
<dbReference type="Gene3D" id="3.40.630.30">
    <property type="match status" value="1"/>
</dbReference>
<accession>A0ABR4LWR0</accession>